<dbReference type="GO" id="GO:0016020">
    <property type="term" value="C:membrane"/>
    <property type="evidence" value="ECO:0007669"/>
    <property type="project" value="UniProtKB-SubCell"/>
</dbReference>
<gene>
    <name evidence="8" type="ORF">SCHPADRAFT_451293</name>
</gene>
<dbReference type="AlphaFoldDB" id="A0A0H2RJK5"/>
<evidence type="ECO:0000313" key="8">
    <source>
        <dbReference type="EMBL" id="KLO11822.1"/>
    </source>
</evidence>
<evidence type="ECO:0000256" key="3">
    <source>
        <dbReference type="ARBA" id="ARBA00022692"/>
    </source>
</evidence>
<evidence type="ECO:0000256" key="2">
    <source>
        <dbReference type="ARBA" id="ARBA00009530"/>
    </source>
</evidence>
<dbReference type="PANTHER" id="PTHR21659:SF112">
    <property type="entry name" value="PROTEIN SNA2-RELATED"/>
    <property type="match status" value="1"/>
</dbReference>
<keyword evidence="3 7" id="KW-0812">Transmembrane</keyword>
<feature type="transmembrane region" description="Helical" evidence="7">
    <location>
        <begin position="164"/>
        <end position="186"/>
    </location>
</feature>
<evidence type="ECO:0000256" key="1">
    <source>
        <dbReference type="ARBA" id="ARBA00004370"/>
    </source>
</evidence>
<reference evidence="8 9" key="1">
    <citation type="submission" date="2015-04" db="EMBL/GenBank/DDBJ databases">
        <title>Complete genome sequence of Schizopora paradoxa KUC8140, a cosmopolitan wood degrader in East Asia.</title>
        <authorList>
            <consortium name="DOE Joint Genome Institute"/>
            <person name="Min B."/>
            <person name="Park H."/>
            <person name="Jang Y."/>
            <person name="Kim J.-J."/>
            <person name="Kim K.H."/>
            <person name="Pangilinan J."/>
            <person name="Lipzen A."/>
            <person name="Riley R."/>
            <person name="Grigoriev I.V."/>
            <person name="Spatafora J.W."/>
            <person name="Choi I.-G."/>
        </authorList>
    </citation>
    <scope>NUCLEOTIDE SEQUENCE [LARGE SCALE GENOMIC DNA]</scope>
    <source>
        <strain evidence="8 9">KUC8140</strain>
    </source>
</reference>
<comment type="similarity">
    <text evidence="2">Belongs to the UPF0057 (PMP3) family.</text>
</comment>
<protein>
    <submittedName>
        <fullName evidence="8">UPF0057-domain-containing protein</fullName>
    </submittedName>
</protein>
<organism evidence="8 9">
    <name type="scientific">Schizopora paradoxa</name>
    <dbReference type="NCBI Taxonomy" id="27342"/>
    <lineage>
        <taxon>Eukaryota</taxon>
        <taxon>Fungi</taxon>
        <taxon>Dikarya</taxon>
        <taxon>Basidiomycota</taxon>
        <taxon>Agaricomycotina</taxon>
        <taxon>Agaricomycetes</taxon>
        <taxon>Hymenochaetales</taxon>
        <taxon>Schizoporaceae</taxon>
        <taxon>Schizopora</taxon>
    </lineage>
</organism>
<dbReference type="STRING" id="27342.A0A0H2RJK5"/>
<feature type="region of interest" description="Disordered" evidence="6">
    <location>
        <begin position="1"/>
        <end position="91"/>
    </location>
</feature>
<accession>A0A0H2RJK5</accession>
<keyword evidence="5 7" id="KW-0472">Membrane</keyword>
<dbReference type="Pfam" id="PF01679">
    <property type="entry name" value="Pmp3"/>
    <property type="match status" value="1"/>
</dbReference>
<dbReference type="PANTHER" id="PTHR21659">
    <property type="entry name" value="HYDROPHOBIC PROTEIN RCI2 LOW TEMPERATURE AND SALT RESPONSIVE PROTEIN LTI6 -RELATED"/>
    <property type="match status" value="1"/>
</dbReference>
<evidence type="ECO:0000256" key="7">
    <source>
        <dbReference type="SAM" id="Phobius"/>
    </source>
</evidence>
<keyword evidence="4 7" id="KW-1133">Transmembrane helix</keyword>
<keyword evidence="9" id="KW-1185">Reference proteome</keyword>
<evidence type="ECO:0000313" key="9">
    <source>
        <dbReference type="Proteomes" id="UP000053477"/>
    </source>
</evidence>
<dbReference type="InParanoid" id="A0A0H2RJK5"/>
<dbReference type="InterPro" id="IPR000612">
    <property type="entry name" value="PMP3"/>
</dbReference>
<proteinExistence type="inferred from homology"/>
<name>A0A0H2RJK5_9AGAM</name>
<evidence type="ECO:0000256" key="6">
    <source>
        <dbReference type="SAM" id="MobiDB-lite"/>
    </source>
</evidence>
<evidence type="ECO:0000256" key="4">
    <source>
        <dbReference type="ARBA" id="ARBA00022989"/>
    </source>
</evidence>
<feature type="transmembrane region" description="Helical" evidence="7">
    <location>
        <begin position="139"/>
        <end position="158"/>
    </location>
</feature>
<evidence type="ECO:0000256" key="5">
    <source>
        <dbReference type="ARBA" id="ARBA00023136"/>
    </source>
</evidence>
<comment type="subcellular location">
    <subcellularLocation>
        <location evidence="1">Membrane</location>
    </subcellularLocation>
</comment>
<sequence length="217" mass="21662">MASTADANYGFDSSKLQSATAPPPVTGSGAAYNTNANANTAETQGTSTSTGGVGPGATTTGAAGTGAGTTSATGRTAPPPPLPAPATTAGTGGTYGGTYGAGGGGGNTSAKAKTYATRAYDRFIKPGGRAGAAEKEWDIPLAILAVFVPPLAVFFKVGLINIDFVINVCLTILAWFPGVLHAWYVIFIQRGAKRSGAPVDSTAYNANARAGQRDKTL</sequence>
<dbReference type="OrthoDB" id="2802411at2759"/>
<feature type="compositionally biased region" description="Low complexity" evidence="6">
    <location>
        <begin position="26"/>
        <end position="76"/>
    </location>
</feature>
<dbReference type="Proteomes" id="UP000053477">
    <property type="component" value="Unassembled WGS sequence"/>
</dbReference>
<dbReference type="EMBL" id="KQ085991">
    <property type="protein sequence ID" value="KLO11822.1"/>
    <property type="molecule type" value="Genomic_DNA"/>
</dbReference>
<dbReference type="PROSITE" id="PS01309">
    <property type="entry name" value="UPF0057"/>
    <property type="match status" value="1"/>
</dbReference>